<dbReference type="Ensembl" id="ENSLLET00000003861.1">
    <property type="protein sequence ID" value="ENSLLEP00000003688.1"/>
    <property type="gene ID" value="ENSLLEG00000002378.1"/>
</dbReference>
<reference evidence="3" key="1">
    <citation type="submission" date="2025-08" db="UniProtKB">
        <authorList>
            <consortium name="Ensembl"/>
        </authorList>
    </citation>
    <scope>IDENTIFICATION</scope>
</reference>
<dbReference type="InterPro" id="IPR011990">
    <property type="entry name" value="TPR-like_helical_dom_sf"/>
</dbReference>
<dbReference type="PANTHER" id="PTHR15544:SF0">
    <property type="entry name" value="TETRATRICOPEPTIDE REPEAT PROTEIN 33"/>
    <property type="match status" value="1"/>
</dbReference>
<dbReference type="GeneTree" id="ENSGT00390000017462"/>
<evidence type="ECO:0000313" key="3">
    <source>
        <dbReference type="Ensembl" id="ENSLLEP00000003688.1"/>
    </source>
</evidence>
<dbReference type="Gene3D" id="1.25.40.10">
    <property type="entry name" value="Tetratricopeptide repeat domain"/>
    <property type="match status" value="1"/>
</dbReference>
<gene>
    <name evidence="3" type="primary">TTC33</name>
</gene>
<reference evidence="3" key="2">
    <citation type="submission" date="2025-09" db="UniProtKB">
        <authorList>
            <consortium name="Ensembl"/>
        </authorList>
    </citation>
    <scope>IDENTIFICATION</scope>
</reference>
<feature type="region of interest" description="Disordered" evidence="2">
    <location>
        <begin position="263"/>
        <end position="282"/>
    </location>
</feature>
<sequence>MASFGWKRKIGEKVSKVTSQQFEEEAADVVKKEDIDWIHATKRKKEVLLEDNITKSKRLREEGIALAQNARHLEAIKVWDSAIHLTPEDASLYEMKSQDFHTTVMCLAAGAARELRTSCLIVALMCLDEKFHAVQTAETAVQRDPHFVEAWQTLGRAQLGLGEITMAIRSFQVGLHLCPTNSELREEDLTWALRLFQQKKGAVKTEERKKDCRGINEELEIIPDYDFESDEVVAACAAISQRQVASANNTGIVVSASGLVTNAEQKKNDSSDSNTEMFIKAR</sequence>
<dbReference type="AlphaFoldDB" id="A0A8C5LQL9"/>
<evidence type="ECO:0000313" key="4">
    <source>
        <dbReference type="Proteomes" id="UP000694569"/>
    </source>
</evidence>
<dbReference type="SUPFAM" id="SSF48452">
    <property type="entry name" value="TPR-like"/>
    <property type="match status" value="1"/>
</dbReference>
<dbReference type="InterPro" id="IPR052658">
    <property type="entry name" value="TPR-containing"/>
</dbReference>
<keyword evidence="1" id="KW-0802">TPR repeat</keyword>
<dbReference type="OrthoDB" id="2423701at2759"/>
<protein>
    <submittedName>
        <fullName evidence="3">Tetratricopeptide repeat domain 33</fullName>
    </submittedName>
</protein>
<organism evidence="3 4">
    <name type="scientific">Leptobrachium leishanense</name>
    <name type="common">Leishan spiny toad</name>
    <dbReference type="NCBI Taxonomy" id="445787"/>
    <lineage>
        <taxon>Eukaryota</taxon>
        <taxon>Metazoa</taxon>
        <taxon>Chordata</taxon>
        <taxon>Craniata</taxon>
        <taxon>Vertebrata</taxon>
        <taxon>Euteleostomi</taxon>
        <taxon>Amphibia</taxon>
        <taxon>Batrachia</taxon>
        <taxon>Anura</taxon>
        <taxon>Pelobatoidea</taxon>
        <taxon>Megophryidae</taxon>
        <taxon>Leptobrachium</taxon>
    </lineage>
</organism>
<dbReference type="InterPro" id="IPR019734">
    <property type="entry name" value="TPR_rpt"/>
</dbReference>
<evidence type="ECO:0000256" key="2">
    <source>
        <dbReference type="SAM" id="MobiDB-lite"/>
    </source>
</evidence>
<dbReference type="Proteomes" id="UP000694569">
    <property type="component" value="Unplaced"/>
</dbReference>
<keyword evidence="4" id="KW-1185">Reference proteome</keyword>
<accession>A0A8C5LQL9</accession>
<dbReference type="PANTHER" id="PTHR15544">
    <property type="entry name" value="OSMOSIS RESPONSIVE FACTOR"/>
    <property type="match status" value="1"/>
</dbReference>
<dbReference type="SMART" id="SM00028">
    <property type="entry name" value="TPR"/>
    <property type="match status" value="2"/>
</dbReference>
<feature type="repeat" description="TPR" evidence="1">
    <location>
        <begin position="148"/>
        <end position="181"/>
    </location>
</feature>
<proteinExistence type="predicted"/>
<name>A0A8C5LQL9_9ANUR</name>
<dbReference type="PROSITE" id="PS50005">
    <property type="entry name" value="TPR"/>
    <property type="match status" value="1"/>
</dbReference>
<evidence type="ECO:0000256" key="1">
    <source>
        <dbReference type="PROSITE-ProRule" id="PRU00339"/>
    </source>
</evidence>